<gene>
    <name evidence="2" type="ORF">FBQ74_16830</name>
</gene>
<accession>A0A5B7YH88</accession>
<dbReference type="EMBL" id="CP039852">
    <property type="protein sequence ID" value="QCZ95037.1"/>
    <property type="molecule type" value="Genomic_DNA"/>
</dbReference>
<dbReference type="OrthoDB" id="5706633at2"/>
<dbReference type="KEGG" id="salk:FBQ74_16830"/>
<dbReference type="AlphaFoldDB" id="A0A5B7YH88"/>
<dbReference type="Proteomes" id="UP000304912">
    <property type="component" value="Chromosome"/>
</dbReference>
<keyword evidence="3" id="KW-1185">Reference proteome</keyword>
<keyword evidence="1" id="KW-1133">Transmembrane helix</keyword>
<protein>
    <submittedName>
        <fullName evidence="2">DUF2909 domain-containing protein</fullName>
    </submittedName>
</protein>
<reference evidence="2 3" key="1">
    <citation type="submission" date="2019-04" db="EMBL/GenBank/DDBJ databases">
        <title>Salinimonas iocasae sp. nov., a halophilic bacterium isolated from the outer tube casing of tubeworms in Okinawa Trough.</title>
        <authorList>
            <person name="Zhang H."/>
            <person name="Wang H."/>
            <person name="Li C."/>
        </authorList>
    </citation>
    <scope>NUCLEOTIDE SEQUENCE [LARGE SCALE GENOMIC DNA]</scope>
    <source>
        <strain evidence="2 3">KX18D6</strain>
    </source>
</reference>
<sequence>MIVKVILIGLLIFMVVNLFMAMRVMMKNDPDGQPMSKYIGRRVLTSVCIVLIILLAVALDLIHLNPRPY</sequence>
<dbReference type="Pfam" id="PF11137">
    <property type="entry name" value="DUF2909"/>
    <property type="match status" value="1"/>
</dbReference>
<evidence type="ECO:0000256" key="1">
    <source>
        <dbReference type="SAM" id="Phobius"/>
    </source>
</evidence>
<proteinExistence type="predicted"/>
<organism evidence="2 3">
    <name type="scientific">Salinimonas iocasae</name>
    <dbReference type="NCBI Taxonomy" id="2572577"/>
    <lineage>
        <taxon>Bacteria</taxon>
        <taxon>Pseudomonadati</taxon>
        <taxon>Pseudomonadota</taxon>
        <taxon>Gammaproteobacteria</taxon>
        <taxon>Alteromonadales</taxon>
        <taxon>Alteromonadaceae</taxon>
        <taxon>Alteromonas/Salinimonas group</taxon>
        <taxon>Salinimonas</taxon>
    </lineage>
</organism>
<keyword evidence="1" id="KW-0472">Membrane</keyword>
<feature type="transmembrane region" description="Helical" evidence="1">
    <location>
        <begin position="43"/>
        <end position="64"/>
    </location>
</feature>
<keyword evidence="1" id="KW-0812">Transmembrane</keyword>
<dbReference type="InterPro" id="IPR021313">
    <property type="entry name" value="DUF2909"/>
</dbReference>
<evidence type="ECO:0000313" key="2">
    <source>
        <dbReference type="EMBL" id="QCZ95037.1"/>
    </source>
</evidence>
<feature type="transmembrane region" description="Helical" evidence="1">
    <location>
        <begin position="6"/>
        <end position="22"/>
    </location>
</feature>
<evidence type="ECO:0000313" key="3">
    <source>
        <dbReference type="Proteomes" id="UP000304912"/>
    </source>
</evidence>
<name>A0A5B7YH88_9ALTE</name>